<dbReference type="Proteomes" id="UP000886355">
    <property type="component" value="Unassembled WGS sequence"/>
</dbReference>
<dbReference type="EMBL" id="DQZW01000329">
    <property type="protein sequence ID" value="HDL90615.1"/>
    <property type="molecule type" value="Genomic_DNA"/>
</dbReference>
<sequence length="330" mass="36945">MGYIGFFHRGALGDFIVSCPIIQAFSESEGKKKVYFCTRQEYLGFIKNSSFFGTFCRHDDPTFLPFFDDSASLEAIIPDFCLKSDPILIFGQKSLISFANRLKKRIKLARCFWIQSFPDPSTKWNRPVREFILSQFRKLGYDLKIKPFRTTLDDKAIDKASQILGKAVEPPIFIHPGSGGIHKVWPLKNWHALLAFLRGSFPEIPVVISLGPAEEKLVTPIKSLTERYGIKILPQVDLETLAACISLSRLYIGCDSGVTHLAATTGTPVIAIFGPTNPSVWAPYAENVTTIRSSWTREEVLSFTEAPLSQLSAEIVETLTSIISQREFLG</sequence>
<gene>
    <name evidence="3" type="ORF">ENG14_06905</name>
</gene>
<dbReference type="Gene3D" id="3.40.50.2000">
    <property type="entry name" value="Glycogen Phosphorylase B"/>
    <property type="match status" value="1"/>
</dbReference>
<dbReference type="GO" id="GO:0005829">
    <property type="term" value="C:cytosol"/>
    <property type="evidence" value="ECO:0007669"/>
    <property type="project" value="TreeGrafter"/>
</dbReference>
<evidence type="ECO:0000256" key="2">
    <source>
        <dbReference type="ARBA" id="ARBA00022679"/>
    </source>
</evidence>
<dbReference type="SUPFAM" id="SSF53756">
    <property type="entry name" value="UDP-Glycosyltransferase/glycogen phosphorylase"/>
    <property type="match status" value="1"/>
</dbReference>
<name>A0A7C0WVK6_9BACT</name>
<keyword evidence="1" id="KW-0328">Glycosyltransferase</keyword>
<dbReference type="InterPro" id="IPR002201">
    <property type="entry name" value="Glyco_trans_9"/>
</dbReference>
<dbReference type="AlphaFoldDB" id="A0A7C0WVK6"/>
<comment type="caution">
    <text evidence="3">The sequence shown here is derived from an EMBL/GenBank/DDBJ whole genome shotgun (WGS) entry which is preliminary data.</text>
</comment>
<dbReference type="PANTHER" id="PTHR30160:SF23">
    <property type="match status" value="1"/>
</dbReference>
<dbReference type="GO" id="GO:0009244">
    <property type="term" value="P:lipopolysaccharide core region biosynthetic process"/>
    <property type="evidence" value="ECO:0007669"/>
    <property type="project" value="TreeGrafter"/>
</dbReference>
<evidence type="ECO:0000313" key="3">
    <source>
        <dbReference type="EMBL" id="HDL90615.1"/>
    </source>
</evidence>
<reference evidence="3" key="1">
    <citation type="journal article" date="2020" name="mSystems">
        <title>Genome- and Community-Level Interaction Insights into Carbon Utilization and Element Cycling Functions of Hydrothermarchaeota in Hydrothermal Sediment.</title>
        <authorList>
            <person name="Zhou Z."/>
            <person name="Liu Y."/>
            <person name="Xu W."/>
            <person name="Pan J."/>
            <person name="Luo Z.H."/>
            <person name="Li M."/>
        </authorList>
    </citation>
    <scope>NUCLEOTIDE SEQUENCE [LARGE SCALE GENOMIC DNA]</scope>
    <source>
        <strain evidence="3">HyVt-19</strain>
    </source>
</reference>
<dbReference type="GO" id="GO:0008713">
    <property type="term" value="F:ADP-heptose-lipopolysaccharide heptosyltransferase activity"/>
    <property type="evidence" value="ECO:0007669"/>
    <property type="project" value="TreeGrafter"/>
</dbReference>
<dbReference type="CDD" id="cd03789">
    <property type="entry name" value="GT9_LPS_heptosyltransferase"/>
    <property type="match status" value="1"/>
</dbReference>
<proteinExistence type="predicted"/>
<protein>
    <submittedName>
        <fullName evidence="3">Lipopolysaccharide heptosyltransferase family protein</fullName>
    </submittedName>
</protein>
<accession>A0A7C0WVK6</accession>
<dbReference type="Pfam" id="PF01075">
    <property type="entry name" value="Glyco_transf_9"/>
    <property type="match status" value="1"/>
</dbReference>
<dbReference type="PANTHER" id="PTHR30160">
    <property type="entry name" value="TETRAACYLDISACCHARIDE 4'-KINASE-RELATED"/>
    <property type="match status" value="1"/>
</dbReference>
<evidence type="ECO:0000256" key="1">
    <source>
        <dbReference type="ARBA" id="ARBA00022676"/>
    </source>
</evidence>
<dbReference type="InterPro" id="IPR051199">
    <property type="entry name" value="LPS_LOS_Heptosyltrfase"/>
</dbReference>
<organism evidence="3">
    <name type="scientific">Thermodesulforhabdus norvegica</name>
    <dbReference type="NCBI Taxonomy" id="39841"/>
    <lineage>
        <taxon>Bacteria</taxon>
        <taxon>Pseudomonadati</taxon>
        <taxon>Thermodesulfobacteriota</taxon>
        <taxon>Syntrophobacteria</taxon>
        <taxon>Syntrophobacterales</taxon>
        <taxon>Thermodesulforhabdaceae</taxon>
        <taxon>Thermodesulforhabdus</taxon>
    </lineage>
</organism>
<keyword evidence="2" id="KW-0808">Transferase</keyword>